<dbReference type="EMBL" id="KN824301">
    <property type="protein sequence ID" value="KIM27120.1"/>
    <property type="molecule type" value="Genomic_DNA"/>
</dbReference>
<proteinExistence type="predicted"/>
<sequence>MDTMRESSFSDCSYPEHDVVDDIATTFAKLRSVLSEEATLRKQLDALFTKQEEEAREAVRKAQSHLAFVKEEQANMKQIIRQESIIAYGMAFTTGEYGVDGKPIRSFPTPPLGTPVVTPMDMNPSVPEDTYIPPKSPARSIREHHPPSPNRSTHTIPSDVSQPKSSARSTRGIAYDGQQQSLALSTQLFRDNDAPLSAPASSTHDTPDKPLQSSSLRTMRLLARALAAPSQRELPPKPSKPPTLSTSASALPKAPIHSLMGLEGSTQKLPAGSAYCAAAPTIPDEETYLVGKRMKRKQGTLSRRPTA</sequence>
<evidence type="ECO:0000256" key="1">
    <source>
        <dbReference type="SAM" id="MobiDB-lite"/>
    </source>
</evidence>
<dbReference type="Proteomes" id="UP000054097">
    <property type="component" value="Unassembled WGS sequence"/>
</dbReference>
<organism evidence="2 3">
    <name type="scientific">Serendipita vermifera MAFF 305830</name>
    <dbReference type="NCBI Taxonomy" id="933852"/>
    <lineage>
        <taxon>Eukaryota</taxon>
        <taxon>Fungi</taxon>
        <taxon>Dikarya</taxon>
        <taxon>Basidiomycota</taxon>
        <taxon>Agaricomycotina</taxon>
        <taxon>Agaricomycetes</taxon>
        <taxon>Sebacinales</taxon>
        <taxon>Serendipitaceae</taxon>
        <taxon>Serendipita</taxon>
    </lineage>
</organism>
<reference evidence="3" key="2">
    <citation type="submission" date="2015-01" db="EMBL/GenBank/DDBJ databases">
        <title>Evolutionary Origins and Diversification of the Mycorrhizal Mutualists.</title>
        <authorList>
            <consortium name="DOE Joint Genome Institute"/>
            <consortium name="Mycorrhizal Genomics Consortium"/>
            <person name="Kohler A."/>
            <person name="Kuo A."/>
            <person name="Nagy L.G."/>
            <person name="Floudas D."/>
            <person name="Copeland A."/>
            <person name="Barry K.W."/>
            <person name="Cichocki N."/>
            <person name="Veneault-Fourrey C."/>
            <person name="LaButti K."/>
            <person name="Lindquist E.A."/>
            <person name="Lipzen A."/>
            <person name="Lundell T."/>
            <person name="Morin E."/>
            <person name="Murat C."/>
            <person name="Riley R."/>
            <person name="Ohm R."/>
            <person name="Sun H."/>
            <person name="Tunlid A."/>
            <person name="Henrissat B."/>
            <person name="Grigoriev I.V."/>
            <person name="Hibbett D.S."/>
            <person name="Martin F."/>
        </authorList>
    </citation>
    <scope>NUCLEOTIDE SEQUENCE [LARGE SCALE GENOMIC DNA]</scope>
    <source>
        <strain evidence="3">MAFF 305830</strain>
    </source>
</reference>
<gene>
    <name evidence="2" type="ORF">M408DRAFT_173694</name>
</gene>
<name>A0A0C3ARF0_SERVB</name>
<keyword evidence="3" id="KW-1185">Reference proteome</keyword>
<reference evidence="2 3" key="1">
    <citation type="submission" date="2014-04" db="EMBL/GenBank/DDBJ databases">
        <authorList>
            <consortium name="DOE Joint Genome Institute"/>
            <person name="Kuo A."/>
            <person name="Zuccaro A."/>
            <person name="Kohler A."/>
            <person name="Nagy L.G."/>
            <person name="Floudas D."/>
            <person name="Copeland A."/>
            <person name="Barry K.W."/>
            <person name="Cichocki N."/>
            <person name="Veneault-Fourrey C."/>
            <person name="LaButti K."/>
            <person name="Lindquist E.A."/>
            <person name="Lipzen A."/>
            <person name="Lundell T."/>
            <person name="Morin E."/>
            <person name="Murat C."/>
            <person name="Sun H."/>
            <person name="Tunlid A."/>
            <person name="Henrissat B."/>
            <person name="Grigoriev I.V."/>
            <person name="Hibbett D.S."/>
            <person name="Martin F."/>
            <person name="Nordberg H.P."/>
            <person name="Cantor M.N."/>
            <person name="Hua S.X."/>
        </authorList>
    </citation>
    <scope>NUCLEOTIDE SEQUENCE [LARGE SCALE GENOMIC DNA]</scope>
    <source>
        <strain evidence="2 3">MAFF 305830</strain>
    </source>
</reference>
<evidence type="ECO:0000313" key="3">
    <source>
        <dbReference type="Proteomes" id="UP000054097"/>
    </source>
</evidence>
<dbReference type="HOGENOM" id="CLU_906624_0_0_1"/>
<feature type="region of interest" description="Disordered" evidence="1">
    <location>
        <begin position="227"/>
        <end position="252"/>
    </location>
</feature>
<feature type="region of interest" description="Disordered" evidence="1">
    <location>
        <begin position="110"/>
        <end position="173"/>
    </location>
</feature>
<dbReference type="AlphaFoldDB" id="A0A0C3ARF0"/>
<protein>
    <submittedName>
        <fullName evidence="2">Uncharacterized protein</fullName>
    </submittedName>
</protein>
<feature type="compositionally biased region" description="Polar residues" evidence="1">
    <location>
        <begin position="150"/>
        <end position="169"/>
    </location>
</feature>
<evidence type="ECO:0000313" key="2">
    <source>
        <dbReference type="EMBL" id="KIM27120.1"/>
    </source>
</evidence>
<feature type="region of interest" description="Disordered" evidence="1">
    <location>
        <begin position="193"/>
        <end position="214"/>
    </location>
</feature>
<dbReference type="STRING" id="933852.A0A0C3ARF0"/>
<accession>A0A0C3ARF0</accession>